<keyword evidence="4" id="KW-0539">Nucleus</keyword>
<dbReference type="PROSITE" id="PS50888">
    <property type="entry name" value="BHLH"/>
    <property type="match status" value="1"/>
</dbReference>
<keyword evidence="3" id="KW-0804">Transcription</keyword>
<keyword evidence="9" id="KW-1185">Reference proteome</keyword>
<dbReference type="InParanoid" id="A0A251TI95"/>
<evidence type="ECO:0000256" key="3">
    <source>
        <dbReference type="ARBA" id="ARBA00023163"/>
    </source>
</evidence>
<evidence type="ECO:0000256" key="5">
    <source>
        <dbReference type="SAM" id="MobiDB-lite"/>
    </source>
</evidence>
<dbReference type="GO" id="GO:0046983">
    <property type="term" value="F:protein dimerization activity"/>
    <property type="evidence" value="ECO:0007669"/>
    <property type="project" value="InterPro"/>
</dbReference>
<gene>
    <name evidence="8" type="ORF">HannXRQ_Chr10g0291891</name>
    <name evidence="7" type="ORF">HanXRQr2_Chr10g0433271</name>
</gene>
<keyword evidence="2" id="KW-0805">Transcription regulation</keyword>
<dbReference type="SUPFAM" id="SSF47459">
    <property type="entry name" value="HLH, helix-loop-helix DNA-binding domain"/>
    <property type="match status" value="1"/>
</dbReference>
<evidence type="ECO:0000313" key="9">
    <source>
        <dbReference type="Proteomes" id="UP000215914"/>
    </source>
</evidence>
<dbReference type="Gramene" id="mRNA:HanXRQr2_Chr10g0433271">
    <property type="protein sequence ID" value="mRNA:HanXRQr2_Chr10g0433271"/>
    <property type="gene ID" value="HanXRQr2_Chr10g0433271"/>
</dbReference>
<evidence type="ECO:0000313" key="8">
    <source>
        <dbReference type="EMBL" id="OTG10820.1"/>
    </source>
</evidence>
<reference evidence="8" key="2">
    <citation type="submission" date="2017-02" db="EMBL/GenBank/DDBJ databases">
        <title>Sunflower complete genome.</title>
        <authorList>
            <person name="Langlade N."/>
            <person name="Munos S."/>
        </authorList>
    </citation>
    <scope>NUCLEOTIDE SEQUENCE [LARGE SCALE GENOMIC DNA]</scope>
    <source>
        <tissue evidence="8">Leaves</tissue>
    </source>
</reference>
<proteinExistence type="predicted"/>
<dbReference type="GO" id="GO:0003700">
    <property type="term" value="F:DNA-binding transcription factor activity"/>
    <property type="evidence" value="ECO:0000318"/>
    <property type="project" value="GO_Central"/>
</dbReference>
<evidence type="ECO:0000256" key="4">
    <source>
        <dbReference type="ARBA" id="ARBA00023242"/>
    </source>
</evidence>
<evidence type="ECO:0000259" key="6">
    <source>
        <dbReference type="PROSITE" id="PS50888"/>
    </source>
</evidence>
<dbReference type="PANTHER" id="PTHR12565">
    <property type="entry name" value="STEROL REGULATORY ELEMENT-BINDING PROTEIN"/>
    <property type="match status" value="1"/>
</dbReference>
<feature type="region of interest" description="Disordered" evidence="5">
    <location>
        <begin position="105"/>
        <end position="131"/>
    </location>
</feature>
<dbReference type="InterPro" id="IPR024097">
    <property type="entry name" value="bHLH_ZIP_TF"/>
</dbReference>
<dbReference type="SMR" id="A0A251TI95"/>
<dbReference type="AlphaFoldDB" id="A0A251TI95"/>
<dbReference type="GO" id="GO:0005634">
    <property type="term" value="C:nucleus"/>
    <property type="evidence" value="ECO:0000318"/>
    <property type="project" value="GO_Central"/>
</dbReference>
<dbReference type="SMART" id="SM00353">
    <property type="entry name" value="HLH"/>
    <property type="match status" value="1"/>
</dbReference>
<dbReference type="OrthoDB" id="690068at2759"/>
<evidence type="ECO:0000256" key="2">
    <source>
        <dbReference type="ARBA" id="ARBA00023015"/>
    </source>
</evidence>
<accession>A0A251TI95</accession>
<protein>
    <submittedName>
        <fullName evidence="8">Putative myc-type, basic helix-loop-helix (BHLH) domain-containing protein</fullName>
    </submittedName>
    <submittedName>
        <fullName evidence="7">Transcription factor bHLH family</fullName>
    </submittedName>
</protein>
<evidence type="ECO:0000256" key="1">
    <source>
        <dbReference type="ARBA" id="ARBA00004123"/>
    </source>
</evidence>
<dbReference type="PANTHER" id="PTHR12565:SF112">
    <property type="entry name" value="TRANSCRIPTION FACTOR BHLH48-RELATED"/>
    <property type="match status" value="1"/>
</dbReference>
<dbReference type="Proteomes" id="UP000215914">
    <property type="component" value="Chromosome 10"/>
</dbReference>
<reference evidence="7" key="3">
    <citation type="submission" date="2020-06" db="EMBL/GenBank/DDBJ databases">
        <title>Helianthus annuus Genome sequencing and assembly Release 2.</title>
        <authorList>
            <person name="Gouzy J."/>
            <person name="Langlade N."/>
            <person name="Munos S."/>
        </authorList>
    </citation>
    <scope>NUCLEOTIDE SEQUENCE</scope>
    <source>
        <tissue evidence="7">Leaves</tissue>
    </source>
</reference>
<dbReference type="InterPro" id="IPR011598">
    <property type="entry name" value="bHLH_dom"/>
</dbReference>
<dbReference type="CDD" id="cd18919">
    <property type="entry name" value="bHLH_AtBPE_like"/>
    <property type="match status" value="1"/>
</dbReference>
<dbReference type="Gene3D" id="4.10.280.10">
    <property type="entry name" value="Helix-loop-helix DNA-binding domain"/>
    <property type="match status" value="1"/>
</dbReference>
<evidence type="ECO:0000313" key="7">
    <source>
        <dbReference type="EMBL" id="KAF5785823.1"/>
    </source>
</evidence>
<dbReference type="InterPro" id="IPR036638">
    <property type="entry name" value="HLH_DNA-bd_sf"/>
</dbReference>
<name>A0A251TI95_HELAN</name>
<feature type="compositionally biased region" description="Basic residues" evidence="5">
    <location>
        <begin position="109"/>
        <end position="123"/>
    </location>
</feature>
<dbReference type="EMBL" id="MNCJ02000325">
    <property type="protein sequence ID" value="KAF5785823.1"/>
    <property type="molecule type" value="Genomic_DNA"/>
</dbReference>
<organism evidence="8 9">
    <name type="scientific">Helianthus annuus</name>
    <name type="common">Common sunflower</name>
    <dbReference type="NCBI Taxonomy" id="4232"/>
    <lineage>
        <taxon>Eukaryota</taxon>
        <taxon>Viridiplantae</taxon>
        <taxon>Streptophyta</taxon>
        <taxon>Embryophyta</taxon>
        <taxon>Tracheophyta</taxon>
        <taxon>Spermatophyta</taxon>
        <taxon>Magnoliopsida</taxon>
        <taxon>eudicotyledons</taxon>
        <taxon>Gunneridae</taxon>
        <taxon>Pentapetalae</taxon>
        <taxon>asterids</taxon>
        <taxon>campanulids</taxon>
        <taxon>Asterales</taxon>
        <taxon>Asteraceae</taxon>
        <taxon>Asteroideae</taxon>
        <taxon>Heliantheae alliance</taxon>
        <taxon>Heliantheae</taxon>
        <taxon>Helianthus</taxon>
    </lineage>
</organism>
<reference evidence="7 9" key="1">
    <citation type="journal article" date="2017" name="Nature">
        <title>The sunflower genome provides insights into oil metabolism, flowering and Asterid evolution.</title>
        <authorList>
            <person name="Badouin H."/>
            <person name="Gouzy J."/>
            <person name="Grassa C.J."/>
            <person name="Murat F."/>
            <person name="Staton S.E."/>
            <person name="Cottret L."/>
            <person name="Lelandais-Briere C."/>
            <person name="Owens G.L."/>
            <person name="Carrere S."/>
            <person name="Mayjonade B."/>
            <person name="Legrand L."/>
            <person name="Gill N."/>
            <person name="Kane N.C."/>
            <person name="Bowers J.E."/>
            <person name="Hubner S."/>
            <person name="Bellec A."/>
            <person name="Berard A."/>
            <person name="Berges H."/>
            <person name="Blanchet N."/>
            <person name="Boniface M.C."/>
            <person name="Brunel D."/>
            <person name="Catrice O."/>
            <person name="Chaidir N."/>
            <person name="Claudel C."/>
            <person name="Donnadieu C."/>
            <person name="Faraut T."/>
            <person name="Fievet G."/>
            <person name="Helmstetter N."/>
            <person name="King M."/>
            <person name="Knapp S.J."/>
            <person name="Lai Z."/>
            <person name="Le Paslier M.C."/>
            <person name="Lippi Y."/>
            <person name="Lorenzon L."/>
            <person name="Mandel J.R."/>
            <person name="Marage G."/>
            <person name="Marchand G."/>
            <person name="Marquand E."/>
            <person name="Bret-Mestries E."/>
            <person name="Morien E."/>
            <person name="Nambeesan S."/>
            <person name="Nguyen T."/>
            <person name="Pegot-Espagnet P."/>
            <person name="Pouilly N."/>
            <person name="Raftis F."/>
            <person name="Sallet E."/>
            <person name="Schiex T."/>
            <person name="Thomas J."/>
            <person name="Vandecasteele C."/>
            <person name="Vares D."/>
            <person name="Vear F."/>
            <person name="Vautrin S."/>
            <person name="Crespi M."/>
            <person name="Mangin B."/>
            <person name="Burke J.M."/>
            <person name="Salse J."/>
            <person name="Munos S."/>
            <person name="Vincourt P."/>
            <person name="Rieseberg L.H."/>
            <person name="Langlade N.B."/>
        </authorList>
    </citation>
    <scope>NUCLEOTIDE SEQUENCE [LARGE SCALE GENOMIC DNA]</scope>
    <source>
        <strain evidence="9">cv. SF193</strain>
        <tissue evidence="7">Leaves</tissue>
    </source>
</reference>
<feature type="domain" description="BHLH" evidence="6">
    <location>
        <begin position="147"/>
        <end position="197"/>
    </location>
</feature>
<sequence length="263" mass="29306">MEEHVETSFQSFQFVDDQIQSMILAQPVQEINNSFTNLLDLSPNQAVKLLHSPDGFCSVFPVMEMTSASDLPLSSPNFCNPVKREPIETGFLHDSPSIFTDLIKSKSSSTKRNKREKVRSVKKMKNDTKANEGEKVEYIHVRARRGEATDSHSLAERARREKINTRMKLLQELVPGCNKISGTAMVLDKIISHVQSLQHQVEFLSMKLAAVQPDVDINLDNLIASESGSPMESNFTGMVSPSLWVDGQVGVNTQQYGEPGLKS</sequence>
<dbReference type="Pfam" id="PF00010">
    <property type="entry name" value="HLH"/>
    <property type="match status" value="1"/>
</dbReference>
<dbReference type="EMBL" id="CM007899">
    <property type="protein sequence ID" value="OTG10820.1"/>
    <property type="molecule type" value="Genomic_DNA"/>
</dbReference>
<comment type="subcellular location">
    <subcellularLocation>
        <location evidence="1">Nucleus</location>
    </subcellularLocation>
</comment>